<dbReference type="AlphaFoldDB" id="A0A455UEZ3"/>
<gene>
    <name evidence="2" type="ORF">HSBAA_55430</name>
</gene>
<evidence type="ECO:0000256" key="1">
    <source>
        <dbReference type="SAM" id="Phobius"/>
    </source>
</evidence>
<keyword evidence="1" id="KW-1133">Transmembrane helix</keyword>
<protein>
    <submittedName>
        <fullName evidence="2">Uncharacterized protein</fullName>
    </submittedName>
</protein>
<sequence length="126" mass="14423">MDSYHLRYWGVVLVFVNPDFIIAAIGPVGIGIMAALMGNSKDYQSMARNQMEDDVAWRDAQNIYAYSKRSIIGLNLFWDHPETGKEMKNFVKAIFIPKAKYDDVLSYLKNLPDTPVIEGKFDVYHV</sequence>
<accession>A0A455UEZ3</accession>
<organism evidence="2 3">
    <name type="scientific">Vreelandella sulfidaeris</name>
    <dbReference type="NCBI Taxonomy" id="115553"/>
    <lineage>
        <taxon>Bacteria</taxon>
        <taxon>Pseudomonadati</taxon>
        <taxon>Pseudomonadota</taxon>
        <taxon>Gammaproteobacteria</taxon>
        <taxon>Oceanospirillales</taxon>
        <taxon>Halomonadaceae</taxon>
        <taxon>Vreelandella</taxon>
    </lineage>
</organism>
<keyword evidence="1" id="KW-0812">Transmembrane</keyword>
<name>A0A455UEZ3_9GAMM</name>
<proteinExistence type="predicted"/>
<keyword evidence="1" id="KW-0472">Membrane</keyword>
<feature type="transmembrane region" description="Helical" evidence="1">
    <location>
        <begin position="20"/>
        <end position="38"/>
    </location>
</feature>
<dbReference type="KEGG" id="hsr:HSBAA_55430"/>
<reference evidence="2 3" key="1">
    <citation type="journal article" date="2019" name="Microbiol. Resour. Announc.">
        <title>Complete Genome Sequence of Halomonas sulfidaeris Strain Esulfide1 Isolated from a Metal Sulfide Rock at a Depth of 2,200 Meters, Obtained Using Nanopore Sequencing.</title>
        <authorList>
            <person name="Saito M."/>
            <person name="Nishigata A."/>
            <person name="Galipon J."/>
            <person name="Arakawa K."/>
        </authorList>
    </citation>
    <scope>NUCLEOTIDE SEQUENCE [LARGE SCALE GENOMIC DNA]</scope>
    <source>
        <strain evidence="2 3">ATCC BAA-803</strain>
    </source>
</reference>
<evidence type="ECO:0000313" key="3">
    <source>
        <dbReference type="Proteomes" id="UP000320231"/>
    </source>
</evidence>
<dbReference type="Proteomes" id="UP000320231">
    <property type="component" value="Chromosome"/>
</dbReference>
<dbReference type="EMBL" id="AP019514">
    <property type="protein sequence ID" value="BBI64237.1"/>
    <property type="molecule type" value="Genomic_DNA"/>
</dbReference>
<evidence type="ECO:0000313" key="2">
    <source>
        <dbReference type="EMBL" id="BBI64237.1"/>
    </source>
</evidence>